<dbReference type="SMART" id="SM00829">
    <property type="entry name" value="PKS_ER"/>
    <property type="match status" value="1"/>
</dbReference>
<dbReference type="Gene3D" id="3.90.180.10">
    <property type="entry name" value="Medium-chain alcohol dehydrogenases, catalytic domain"/>
    <property type="match status" value="1"/>
</dbReference>
<dbReference type="InterPro" id="IPR013154">
    <property type="entry name" value="ADH-like_N"/>
</dbReference>
<dbReference type="SUPFAM" id="SSF50129">
    <property type="entry name" value="GroES-like"/>
    <property type="match status" value="1"/>
</dbReference>
<evidence type="ECO:0000313" key="6">
    <source>
        <dbReference type="EMBL" id="KAB8246181.1"/>
    </source>
</evidence>
<keyword evidence="2" id="KW-0547">Nucleotide-binding</keyword>
<dbReference type="GO" id="GO:0000166">
    <property type="term" value="F:nucleotide binding"/>
    <property type="evidence" value="ECO:0007669"/>
    <property type="project" value="UniProtKB-KW"/>
</dbReference>
<evidence type="ECO:0000256" key="2">
    <source>
        <dbReference type="ARBA" id="ARBA00022741"/>
    </source>
</evidence>
<organism evidence="6">
    <name type="scientific">Aspergillus flavus</name>
    <dbReference type="NCBI Taxonomy" id="5059"/>
    <lineage>
        <taxon>Eukaryota</taxon>
        <taxon>Fungi</taxon>
        <taxon>Dikarya</taxon>
        <taxon>Ascomycota</taxon>
        <taxon>Pezizomycotina</taxon>
        <taxon>Eurotiomycetes</taxon>
        <taxon>Eurotiomycetidae</taxon>
        <taxon>Eurotiales</taxon>
        <taxon>Aspergillaceae</taxon>
        <taxon>Aspergillus</taxon>
        <taxon>Aspergillus subgen. Circumdati</taxon>
    </lineage>
</organism>
<dbReference type="VEuPathDB" id="FungiDB:F9C07_1956142"/>
<dbReference type="Proteomes" id="UP000325434">
    <property type="component" value="Unassembled WGS sequence"/>
</dbReference>
<dbReference type="Pfam" id="PF08240">
    <property type="entry name" value="ADH_N"/>
    <property type="match status" value="1"/>
</dbReference>
<dbReference type="AlphaFoldDB" id="A0A5N6GUY2"/>
<dbReference type="InterPro" id="IPR047122">
    <property type="entry name" value="Trans-enoyl_RdTase-like"/>
</dbReference>
<dbReference type="InterPro" id="IPR036291">
    <property type="entry name" value="NAD(P)-bd_dom_sf"/>
</dbReference>
<dbReference type="InterPro" id="IPR020843">
    <property type="entry name" value="ER"/>
</dbReference>
<dbReference type="Pfam" id="PF00107">
    <property type="entry name" value="ADH_zinc_N"/>
    <property type="match status" value="1"/>
</dbReference>
<dbReference type="SUPFAM" id="SSF51735">
    <property type="entry name" value="NAD(P)-binding Rossmann-fold domains"/>
    <property type="match status" value="1"/>
</dbReference>
<accession>A0A5N6GUY2</accession>
<name>A0A5N6GUY2_ASPFL</name>
<feature type="domain" description="Enoyl reductase (ER)" evidence="5">
    <location>
        <begin position="13"/>
        <end position="374"/>
    </location>
</feature>
<evidence type="ECO:0000256" key="4">
    <source>
        <dbReference type="ARBA" id="ARBA00023002"/>
    </source>
</evidence>
<gene>
    <name evidence="6" type="ORF">BDV35DRAFT_354415</name>
</gene>
<keyword evidence="3" id="KW-0521">NADP</keyword>
<dbReference type="GO" id="GO:0016651">
    <property type="term" value="F:oxidoreductase activity, acting on NAD(P)H"/>
    <property type="evidence" value="ECO:0007669"/>
    <property type="project" value="InterPro"/>
</dbReference>
<protein>
    <submittedName>
        <fullName evidence="6">Chaperonin 10-like protein</fullName>
    </submittedName>
</protein>
<reference evidence="6" key="1">
    <citation type="submission" date="2019-04" db="EMBL/GenBank/DDBJ databases">
        <title>Friends and foes A comparative genomics study of 23 Aspergillus species from section Flavi.</title>
        <authorList>
            <consortium name="DOE Joint Genome Institute"/>
            <person name="Kjaerbolling I."/>
            <person name="Vesth T."/>
            <person name="Frisvad J.C."/>
            <person name="Nybo J.L."/>
            <person name="Theobald S."/>
            <person name="Kildgaard S."/>
            <person name="Isbrandt T."/>
            <person name="Kuo A."/>
            <person name="Sato A."/>
            <person name="Lyhne E.K."/>
            <person name="Kogle M.E."/>
            <person name="Wiebenga A."/>
            <person name="Kun R.S."/>
            <person name="Lubbers R.J."/>
            <person name="Makela M.R."/>
            <person name="Barry K."/>
            <person name="Chovatia M."/>
            <person name="Clum A."/>
            <person name="Daum C."/>
            <person name="Haridas S."/>
            <person name="He G."/>
            <person name="LaButti K."/>
            <person name="Lipzen A."/>
            <person name="Mondo S."/>
            <person name="Riley R."/>
            <person name="Salamov A."/>
            <person name="Simmons B.A."/>
            <person name="Magnuson J.K."/>
            <person name="Henrissat B."/>
            <person name="Mortensen U.H."/>
            <person name="Larsen T.O."/>
            <person name="Devries R.P."/>
            <person name="Grigoriev I.V."/>
            <person name="Machida M."/>
            <person name="Baker S.E."/>
            <person name="Andersen M.R."/>
        </authorList>
    </citation>
    <scope>NUCLEOTIDE SEQUENCE [LARGE SCALE GENOMIC DNA]</scope>
    <source>
        <strain evidence="6">CBS 121.62</strain>
    </source>
</reference>
<sequence>MANQATVLDQPHGPLVIKDIPVPQCHPTEVLVKVRAVATNAADWKIYEGHFPQVLPVLLGCDVAGEVAEVGRSVVGLNVGDRVCSRVFQVKCLLTCRQVAGFTQQQLVGMESMMAIGSVASDLRHGGYQKFVPMLPRMIFKIPESVPNEIATTFGCSFFTAAAGVFKSLGFPFPIPEVASVEKVLVWGAASAVGAFAVQLLKASHMEVIAVCSAKNFDYIRNLGASHVIDYHGTDVAAQLREQRIRVKKAFDSISSLETCNACLDIVGEGGTVADVQFLEALRRPGIGMEHINVVDILGEAVSFSHRKEGATNDTKNSQQAPLLSPLVNDWVPNGLVAGILKGVQYQIYSGGLNSIDQAIRDHRDGKIAGKAVITGI</sequence>
<dbReference type="EMBL" id="ML734602">
    <property type="protein sequence ID" value="KAB8246181.1"/>
    <property type="molecule type" value="Genomic_DNA"/>
</dbReference>
<evidence type="ECO:0000256" key="1">
    <source>
        <dbReference type="ARBA" id="ARBA00008072"/>
    </source>
</evidence>
<dbReference type="InterPro" id="IPR011032">
    <property type="entry name" value="GroES-like_sf"/>
</dbReference>
<evidence type="ECO:0000256" key="3">
    <source>
        <dbReference type="ARBA" id="ARBA00022857"/>
    </source>
</evidence>
<dbReference type="PANTHER" id="PTHR45348:SF2">
    <property type="entry name" value="ZINC-TYPE ALCOHOL DEHYDROGENASE-LIKE PROTEIN C2E1P3.01"/>
    <property type="match status" value="1"/>
</dbReference>
<dbReference type="CDD" id="cd08249">
    <property type="entry name" value="enoyl_reductase_like"/>
    <property type="match status" value="1"/>
</dbReference>
<evidence type="ECO:0000259" key="5">
    <source>
        <dbReference type="SMART" id="SM00829"/>
    </source>
</evidence>
<dbReference type="VEuPathDB" id="FungiDB:AFLA_013271"/>
<comment type="similarity">
    <text evidence="1">Belongs to the zinc-containing alcohol dehydrogenase family.</text>
</comment>
<keyword evidence="4" id="KW-0560">Oxidoreductase</keyword>
<dbReference type="OMA" id="IGMEHIN"/>
<proteinExistence type="inferred from homology"/>
<dbReference type="PANTHER" id="PTHR45348">
    <property type="entry name" value="HYPOTHETICAL OXIDOREDUCTASE (EUROFUNG)"/>
    <property type="match status" value="1"/>
</dbReference>
<dbReference type="InterPro" id="IPR013149">
    <property type="entry name" value="ADH-like_C"/>
</dbReference>
<dbReference type="Gene3D" id="3.40.50.720">
    <property type="entry name" value="NAD(P)-binding Rossmann-like Domain"/>
    <property type="match status" value="1"/>
</dbReference>